<dbReference type="EMBL" id="JADGJH010001576">
    <property type="protein sequence ID" value="KAJ3112070.1"/>
    <property type="molecule type" value="Genomic_DNA"/>
</dbReference>
<keyword evidence="1" id="KW-1133">Transmembrane helix</keyword>
<keyword evidence="1" id="KW-0472">Membrane</keyword>
<evidence type="ECO:0000313" key="3">
    <source>
        <dbReference type="Proteomes" id="UP001211907"/>
    </source>
</evidence>
<evidence type="ECO:0000256" key="1">
    <source>
        <dbReference type="SAM" id="Phobius"/>
    </source>
</evidence>
<reference evidence="2" key="1">
    <citation type="submission" date="2020-05" db="EMBL/GenBank/DDBJ databases">
        <title>Phylogenomic resolution of chytrid fungi.</title>
        <authorList>
            <person name="Stajich J.E."/>
            <person name="Amses K."/>
            <person name="Simmons R."/>
            <person name="Seto K."/>
            <person name="Myers J."/>
            <person name="Bonds A."/>
            <person name="Quandt C.A."/>
            <person name="Barry K."/>
            <person name="Liu P."/>
            <person name="Grigoriev I."/>
            <person name="Longcore J.E."/>
            <person name="James T.Y."/>
        </authorList>
    </citation>
    <scope>NUCLEOTIDE SEQUENCE</scope>
    <source>
        <strain evidence="2">JEL0513</strain>
    </source>
</reference>
<gene>
    <name evidence="2" type="ORF">HK100_002460</name>
</gene>
<name>A0AAD5SVN8_9FUNG</name>
<dbReference type="Proteomes" id="UP001211907">
    <property type="component" value="Unassembled WGS sequence"/>
</dbReference>
<proteinExistence type="predicted"/>
<comment type="caution">
    <text evidence="2">The sequence shown here is derived from an EMBL/GenBank/DDBJ whole genome shotgun (WGS) entry which is preliminary data.</text>
</comment>
<feature type="transmembrane region" description="Helical" evidence="1">
    <location>
        <begin position="330"/>
        <end position="351"/>
    </location>
</feature>
<organism evidence="2 3">
    <name type="scientific">Physocladia obscura</name>
    <dbReference type="NCBI Taxonomy" id="109957"/>
    <lineage>
        <taxon>Eukaryota</taxon>
        <taxon>Fungi</taxon>
        <taxon>Fungi incertae sedis</taxon>
        <taxon>Chytridiomycota</taxon>
        <taxon>Chytridiomycota incertae sedis</taxon>
        <taxon>Chytridiomycetes</taxon>
        <taxon>Chytridiales</taxon>
        <taxon>Chytriomycetaceae</taxon>
        <taxon>Physocladia</taxon>
    </lineage>
</organism>
<sequence length="378" mass="40071">MVIWCGLKARNALTVFTNGTVKEDPVKVGTGSWCVNSFSANSPAPIIGGVCLPAVPSALRLYDSFYSPTAASIAIYEETDSTCSGSAASVGIAIFKTCLPLPYSSDYFMLSLDVLDNIYLLQYSDLFCGNLVSTTKASPDSPCINSMELTVANTTNQGFEVNTIVSGQNVTQSISYHPTYTTCADSEPAKCYTDGADFNLTTYSLEVFGSQPFFIQIYYIQSLNQDCSAGVDYETAYPLYQCLDGFFNWLMNSNTVLVTSSYNDDDCQGSPNVAMQIPVNSCSSGLSLAVYNLDALSSVVANANGLLLVPASGFTSYSAGGSGSGKSSTLYIVVGVLGGLVLVAGVVYAGFRKYYSNKKKLASEGLGGNELDVYSSSI</sequence>
<dbReference type="AlphaFoldDB" id="A0AAD5SVN8"/>
<keyword evidence="1" id="KW-0812">Transmembrane</keyword>
<evidence type="ECO:0000313" key="2">
    <source>
        <dbReference type="EMBL" id="KAJ3112070.1"/>
    </source>
</evidence>
<protein>
    <submittedName>
        <fullName evidence="2">Uncharacterized protein</fullName>
    </submittedName>
</protein>
<keyword evidence="3" id="KW-1185">Reference proteome</keyword>
<accession>A0AAD5SVN8</accession>